<gene>
    <name evidence="1" type="ORF">M9458_024143</name>
</gene>
<dbReference type="Proteomes" id="UP001529510">
    <property type="component" value="Unassembled WGS sequence"/>
</dbReference>
<keyword evidence="2" id="KW-1185">Reference proteome</keyword>
<protein>
    <submittedName>
        <fullName evidence="1">Uncharacterized protein</fullName>
    </submittedName>
</protein>
<organism evidence="1 2">
    <name type="scientific">Cirrhinus mrigala</name>
    <name type="common">Mrigala</name>
    <dbReference type="NCBI Taxonomy" id="683832"/>
    <lineage>
        <taxon>Eukaryota</taxon>
        <taxon>Metazoa</taxon>
        <taxon>Chordata</taxon>
        <taxon>Craniata</taxon>
        <taxon>Vertebrata</taxon>
        <taxon>Euteleostomi</taxon>
        <taxon>Actinopterygii</taxon>
        <taxon>Neopterygii</taxon>
        <taxon>Teleostei</taxon>
        <taxon>Ostariophysi</taxon>
        <taxon>Cypriniformes</taxon>
        <taxon>Cyprinidae</taxon>
        <taxon>Labeoninae</taxon>
        <taxon>Labeonini</taxon>
        <taxon>Cirrhinus</taxon>
    </lineage>
</organism>
<sequence length="81" mass="9192">IKTFMESSVEIRLLQDLLKRPEVAVVVNLRLENTSWTASRISRFLSTPDPDAARRDGAPPTWLDLYQDLNNTFGTLSELTT</sequence>
<evidence type="ECO:0000313" key="2">
    <source>
        <dbReference type="Proteomes" id="UP001529510"/>
    </source>
</evidence>
<feature type="non-terminal residue" evidence="1">
    <location>
        <position position="1"/>
    </location>
</feature>
<accession>A0ABD0Q6Z8</accession>
<name>A0ABD0Q6Z8_CIRMR</name>
<proteinExistence type="predicted"/>
<dbReference type="AlphaFoldDB" id="A0ABD0Q6Z8"/>
<reference evidence="1 2" key="1">
    <citation type="submission" date="2024-05" db="EMBL/GenBank/DDBJ databases">
        <title>Genome sequencing and assembly of Indian major carp, Cirrhinus mrigala (Hamilton, 1822).</title>
        <authorList>
            <person name="Mohindra V."/>
            <person name="Chowdhury L.M."/>
            <person name="Lal K."/>
            <person name="Jena J.K."/>
        </authorList>
    </citation>
    <scope>NUCLEOTIDE SEQUENCE [LARGE SCALE GENOMIC DNA]</scope>
    <source>
        <strain evidence="1">CM1030</strain>
        <tissue evidence="1">Blood</tissue>
    </source>
</reference>
<comment type="caution">
    <text evidence="1">The sequence shown here is derived from an EMBL/GenBank/DDBJ whole genome shotgun (WGS) entry which is preliminary data.</text>
</comment>
<dbReference type="EMBL" id="JAMKFB020000011">
    <property type="protein sequence ID" value="KAL0181737.1"/>
    <property type="molecule type" value="Genomic_DNA"/>
</dbReference>
<feature type="non-terminal residue" evidence="1">
    <location>
        <position position="81"/>
    </location>
</feature>
<evidence type="ECO:0000313" key="1">
    <source>
        <dbReference type="EMBL" id="KAL0181737.1"/>
    </source>
</evidence>